<organism evidence="3 4">
    <name type="scientific">Burkholderia plantarii</name>
    <dbReference type="NCBI Taxonomy" id="41899"/>
    <lineage>
        <taxon>Bacteria</taxon>
        <taxon>Pseudomonadati</taxon>
        <taxon>Pseudomonadota</taxon>
        <taxon>Betaproteobacteria</taxon>
        <taxon>Burkholderiales</taxon>
        <taxon>Burkholderiaceae</taxon>
        <taxon>Burkholderia</taxon>
    </lineage>
</organism>
<evidence type="ECO:0000259" key="2">
    <source>
        <dbReference type="Pfam" id="PF13514"/>
    </source>
</evidence>
<dbReference type="PANTHER" id="PTHR41259">
    <property type="entry name" value="DOUBLE-STRAND BREAK REPAIR RAD50 ATPASE, PUTATIVE-RELATED"/>
    <property type="match status" value="1"/>
</dbReference>
<evidence type="ECO:0000313" key="3">
    <source>
        <dbReference type="EMBL" id="AJK49733.1"/>
    </source>
</evidence>
<reference evidence="4" key="1">
    <citation type="submission" date="2011-03" db="EMBL/GenBank/DDBJ databases">
        <authorList>
            <person name="Voget S."/>
            <person name="Streit W.R."/>
            <person name="Jaeger K.E."/>
            <person name="Daniel R."/>
        </authorList>
    </citation>
    <scope>NUCLEOTIDE SEQUENCE [LARGE SCALE GENOMIC DNA]</scope>
    <source>
        <strain evidence="4">PG1</strain>
    </source>
</reference>
<dbReference type="AlphaFoldDB" id="A0A0B6S229"/>
<dbReference type="RefSeq" id="WP_042628120.1">
    <property type="nucleotide sequence ID" value="NZ_CP002581.1"/>
</dbReference>
<evidence type="ECO:0000313" key="4">
    <source>
        <dbReference type="Proteomes" id="UP000031838"/>
    </source>
</evidence>
<dbReference type="Pfam" id="PF13514">
    <property type="entry name" value="AAA_27"/>
    <property type="match status" value="1"/>
</dbReference>
<gene>
    <name evidence="3" type="ORF">BGL_2c16660</name>
</gene>
<dbReference type="KEGG" id="bgp:BGL_2c16660"/>
<feature type="coiled-coil region" evidence="1">
    <location>
        <begin position="653"/>
        <end position="680"/>
    </location>
</feature>
<proteinExistence type="predicted"/>
<dbReference type="Gene3D" id="3.40.50.300">
    <property type="entry name" value="P-loop containing nucleotide triphosphate hydrolases"/>
    <property type="match status" value="2"/>
</dbReference>
<dbReference type="InterPro" id="IPR038734">
    <property type="entry name" value="YhaN_AAA"/>
</dbReference>
<feature type="coiled-coil region" evidence="1">
    <location>
        <begin position="390"/>
        <end position="424"/>
    </location>
</feature>
<dbReference type="HOGENOM" id="CLU_006135_0_0_4"/>
<accession>A0A0B6S229</accession>
<dbReference type="SUPFAM" id="SSF52540">
    <property type="entry name" value="P-loop containing nucleoside triphosphate hydrolases"/>
    <property type="match status" value="1"/>
</dbReference>
<protein>
    <recommendedName>
        <fullName evidence="2">YhaN AAA domain-containing protein</fullName>
    </recommendedName>
</protein>
<dbReference type="Proteomes" id="UP000031838">
    <property type="component" value="Chromosome 2"/>
</dbReference>
<keyword evidence="1" id="KW-0175">Coiled coil</keyword>
<dbReference type="PANTHER" id="PTHR41259:SF1">
    <property type="entry name" value="DOUBLE-STRAND BREAK REPAIR RAD50 ATPASE, PUTATIVE-RELATED"/>
    <property type="match status" value="1"/>
</dbReference>
<reference evidence="3 4" key="2">
    <citation type="journal article" date="2016" name="Appl. Microbiol. Biotechnol.">
        <title>Mutations improving production and secretion of extracellular lipase by Burkholderia glumae PG1.</title>
        <authorList>
            <person name="Knapp A."/>
            <person name="Voget S."/>
            <person name="Gao R."/>
            <person name="Zaburannyi N."/>
            <person name="Krysciak D."/>
            <person name="Breuer M."/>
            <person name="Hauer B."/>
            <person name="Streit W.R."/>
            <person name="Muller R."/>
            <person name="Daniel R."/>
            <person name="Jaeger K.E."/>
        </authorList>
    </citation>
    <scope>NUCLEOTIDE SEQUENCE [LARGE SCALE GENOMIC DNA]</scope>
    <source>
        <strain evidence="3 4">PG1</strain>
    </source>
</reference>
<feature type="coiled-coil region" evidence="1">
    <location>
        <begin position="214"/>
        <end position="248"/>
    </location>
</feature>
<feature type="coiled-coil region" evidence="1">
    <location>
        <begin position="584"/>
        <end position="625"/>
    </location>
</feature>
<keyword evidence="4" id="KW-1185">Reference proteome</keyword>
<name>A0A0B6S229_BURPL</name>
<feature type="domain" description="YhaN AAA" evidence="2">
    <location>
        <begin position="1"/>
        <end position="211"/>
    </location>
</feature>
<evidence type="ECO:0000256" key="1">
    <source>
        <dbReference type="SAM" id="Coils"/>
    </source>
</evidence>
<feature type="coiled-coil region" evidence="1">
    <location>
        <begin position="852"/>
        <end position="879"/>
    </location>
</feature>
<dbReference type="EMBL" id="CP002581">
    <property type="protein sequence ID" value="AJK49733.1"/>
    <property type="molecule type" value="Genomic_DNA"/>
</dbReference>
<dbReference type="InterPro" id="IPR027417">
    <property type="entry name" value="P-loop_NTPase"/>
</dbReference>
<sequence length="1166" mass="124895">MRIRQLDLFKYGKFTDATLRFPAAAHDFHVIVGPNEAGKSTVRTAVSELLFGMKLKTPLSFVHDISDLRLGGVLDVGRGGADAATLAFHRARGNKSLRTPDGKDAKLPDDFLDAVLDGATREFFEQMFGLDHERLVAGGRSLLDASDKLGQVLFESAAGVGSLGPVREELEALRAALWAPRSGKTTFAVAEAAFTDATAELRAFQVRTRDWVERQEALDRIRGEIEQARAAQRRLDAERSKLERVRRLAPYLNAEAAKAAELEALGPVIDLPPSATADLLDARATLAVEHKQLELNRQSLTTRQAERDALVADADAIAFAADIDALDALRVECARHEQARPLVEAEIARELEAAFAAAAQLGWPRDEAALRAALPSELALKTVTNLLHRRGALEQALDGARDALAEREQELKQLSAQRAAIVADEVPDALRAALADAQGFRQSEAKERALAQALAESGHALADALDQLGRWRAPVAALRTMDLPSAARLAAYQKADSDGLSAVGAARGALAEARLAFEKLALQERHAVQGRQIVTQAEVRAERVRRDGLWSELKRGAVALDAGASALDDAILRADQLVDAQLGTVQAAAELQALRQQLEVERARLARRETEFAEAEQALAATRRDWSEAAEAAGLPGMALADLGDWLGRRETALAAQRTVDQQARELDGLRAERAGARQALAAALLAAAPGVDADLDADRLSQWLGAAEAFVQAAERAVAQRGNLDARVIEAEQARATAAARVERAQRDHDKWDEQWRAALAEARLGERANSEAAAQGAVDLANEVAAHLAAADVPARRLDAMQADLAALARQAAVLADALDPGLPATHDGAAIARVLAARLLAARENAAAIARADEALAQARRQLDEANAGLATEQARVAPLLASAQVDSIDAALPLAARSDTARRLREEIAAARATLIRDGDGLAPDAIAAEIAGQDLAEMPARLEATRHDSEALGATLSRLAQEEVVARQALDAIAGQSSAALAEAKRQEALAAMGDTAEQYLEAATASRLLRWAIERYREQRQGPMLGRASEIFAGLTLGDFSRLVVDTERQPPELSARRANGKPVAVGGLSEGTRDQLFLALRIAALELQLENKAALPFVADDLFINFDDTRSKAGLAALRELSTRTQVLFLTHHAHLLPLVVEVFGPQVNVVELQREAMA</sequence>